<dbReference type="EMBL" id="ATMH01004497">
    <property type="protein sequence ID" value="EPY29524.1"/>
    <property type="molecule type" value="Genomic_DNA"/>
</dbReference>
<sequence length="135" mass="14998">MSGRKMSLNTEALYNSAQPVEITAEELHEKVSQPHVTVVDVRTAEEYARSHVPNSRNEPFQEVNYQALVETLQTQITTEPHAAIVFVSAQSPDVDDLAAREFITAFNKAFNRPPPAASVRVLLGGFSHYKATYPN</sequence>
<evidence type="ECO:0000313" key="3">
    <source>
        <dbReference type="Proteomes" id="UP000015354"/>
    </source>
</evidence>
<organism evidence="2 3">
    <name type="scientific">Strigomonas culicis</name>
    <dbReference type="NCBI Taxonomy" id="28005"/>
    <lineage>
        <taxon>Eukaryota</taxon>
        <taxon>Discoba</taxon>
        <taxon>Euglenozoa</taxon>
        <taxon>Kinetoplastea</taxon>
        <taxon>Metakinetoplastina</taxon>
        <taxon>Trypanosomatida</taxon>
        <taxon>Trypanosomatidae</taxon>
        <taxon>Strigomonadinae</taxon>
        <taxon>Strigomonas</taxon>
    </lineage>
</organism>
<evidence type="ECO:0000259" key="1">
    <source>
        <dbReference type="PROSITE" id="PS50206"/>
    </source>
</evidence>
<dbReference type="SMART" id="SM00450">
    <property type="entry name" value="RHOD"/>
    <property type="match status" value="1"/>
</dbReference>
<dbReference type="InterPro" id="IPR001763">
    <property type="entry name" value="Rhodanese-like_dom"/>
</dbReference>
<dbReference type="Pfam" id="PF00581">
    <property type="entry name" value="Rhodanese"/>
    <property type="match status" value="1"/>
</dbReference>
<reference evidence="2 3" key="1">
    <citation type="journal article" date="2013" name="PLoS ONE">
        <title>Predicting the Proteins of Angomonas deanei, Strigomonas culicis and Their Respective Endosymbionts Reveals New Aspects of the Trypanosomatidae Family.</title>
        <authorList>
            <person name="Motta M.C."/>
            <person name="Martins A.C."/>
            <person name="de Souza S.S."/>
            <person name="Catta-Preta C.M."/>
            <person name="Silva R."/>
            <person name="Klein C.C."/>
            <person name="de Almeida L.G."/>
            <person name="de Lima Cunha O."/>
            <person name="Ciapina L.P."/>
            <person name="Brocchi M."/>
            <person name="Colabardini A.C."/>
            <person name="de Araujo Lima B."/>
            <person name="Machado C.R."/>
            <person name="de Almeida Soares C.M."/>
            <person name="Probst C.M."/>
            <person name="de Menezes C.B."/>
            <person name="Thompson C.E."/>
            <person name="Bartholomeu D.C."/>
            <person name="Gradia D.F."/>
            <person name="Pavoni D.P."/>
            <person name="Grisard E.C."/>
            <person name="Fantinatti-Garboggini F."/>
            <person name="Marchini F.K."/>
            <person name="Rodrigues-Luiz G.F."/>
            <person name="Wagner G."/>
            <person name="Goldman G.H."/>
            <person name="Fietto J.L."/>
            <person name="Elias M.C."/>
            <person name="Goldman M.H."/>
            <person name="Sagot M.F."/>
            <person name="Pereira M."/>
            <person name="Stoco P.H."/>
            <person name="de Mendonca-Neto R.P."/>
            <person name="Teixeira S.M."/>
            <person name="Maciel T.E."/>
            <person name="de Oliveira Mendes T.A."/>
            <person name="Urmenyi T.P."/>
            <person name="de Souza W."/>
            <person name="Schenkman S."/>
            <person name="de Vasconcelos A.T."/>
        </authorList>
    </citation>
    <scope>NUCLEOTIDE SEQUENCE [LARGE SCALE GENOMIC DNA]</scope>
</reference>
<dbReference type="InterPro" id="IPR036873">
    <property type="entry name" value="Rhodanese-like_dom_sf"/>
</dbReference>
<dbReference type="Gene3D" id="3.40.250.10">
    <property type="entry name" value="Rhodanese-like domain"/>
    <property type="match status" value="1"/>
</dbReference>
<protein>
    <recommendedName>
        <fullName evidence="1">Rhodanese domain-containing protein</fullName>
    </recommendedName>
</protein>
<keyword evidence="3" id="KW-1185">Reference proteome</keyword>
<dbReference type="CDD" id="cd00158">
    <property type="entry name" value="RHOD"/>
    <property type="match status" value="1"/>
</dbReference>
<proteinExistence type="predicted"/>
<name>S9UL88_9TRYP</name>
<gene>
    <name evidence="2" type="ORF">STCU_04497</name>
</gene>
<dbReference type="SUPFAM" id="SSF52821">
    <property type="entry name" value="Rhodanese/Cell cycle control phosphatase"/>
    <property type="match status" value="1"/>
</dbReference>
<dbReference type="AlphaFoldDB" id="S9UL88"/>
<dbReference type="Proteomes" id="UP000015354">
    <property type="component" value="Unassembled WGS sequence"/>
</dbReference>
<comment type="caution">
    <text evidence="2">The sequence shown here is derived from an EMBL/GenBank/DDBJ whole genome shotgun (WGS) entry which is preliminary data.</text>
</comment>
<evidence type="ECO:0000313" key="2">
    <source>
        <dbReference type="EMBL" id="EPY29524.1"/>
    </source>
</evidence>
<accession>S9UL88</accession>
<dbReference type="OrthoDB" id="566238at2759"/>
<dbReference type="PROSITE" id="PS50206">
    <property type="entry name" value="RHODANESE_3"/>
    <property type="match status" value="1"/>
</dbReference>
<feature type="domain" description="Rhodanese" evidence="1">
    <location>
        <begin position="32"/>
        <end position="57"/>
    </location>
</feature>